<evidence type="ECO:0000313" key="4">
    <source>
        <dbReference type="Proteomes" id="UP000675781"/>
    </source>
</evidence>
<gene>
    <name evidence="3" type="ORF">KDL01_25720</name>
</gene>
<proteinExistence type="predicted"/>
<dbReference type="RefSeq" id="WP_212531180.1">
    <property type="nucleotide sequence ID" value="NZ_JAGSOG010000156.1"/>
</dbReference>
<protein>
    <submittedName>
        <fullName evidence="3">PadR family transcriptional regulator</fullName>
    </submittedName>
</protein>
<accession>A0A941EQN8</accession>
<evidence type="ECO:0000259" key="1">
    <source>
        <dbReference type="Pfam" id="PF03551"/>
    </source>
</evidence>
<comment type="caution">
    <text evidence="3">The sequence shown here is derived from an EMBL/GenBank/DDBJ whole genome shotgun (WGS) entry which is preliminary data.</text>
</comment>
<dbReference type="Gene3D" id="1.10.10.10">
    <property type="entry name" value="Winged helix-like DNA-binding domain superfamily/Winged helix DNA-binding domain"/>
    <property type="match status" value="1"/>
</dbReference>
<keyword evidence="4" id="KW-1185">Reference proteome</keyword>
<evidence type="ECO:0000259" key="2">
    <source>
        <dbReference type="Pfam" id="PF10400"/>
    </source>
</evidence>
<dbReference type="SUPFAM" id="SSF46785">
    <property type="entry name" value="Winged helix' DNA-binding domain"/>
    <property type="match status" value="1"/>
</dbReference>
<sequence>MSVKHGILALLRDRPGYGYQLRAEFEESTGSTWPVNIGQVYTTLGRLERDGLVAKTGEDAEGHVIYEITESGARELADWFARPITQAQRPRDELAMKLALAVTVPGVDVAVLVQTQREHAQSTLQELTRLKVRAAAPHLAWSLVLEAQIFQAEAEIRWLDHVEERVCRTNG</sequence>
<dbReference type="Proteomes" id="UP000675781">
    <property type="component" value="Unassembled WGS sequence"/>
</dbReference>
<feature type="domain" description="Transcription regulator PadR C-terminal" evidence="2">
    <location>
        <begin position="91"/>
        <end position="165"/>
    </location>
</feature>
<dbReference type="PANTHER" id="PTHR43252">
    <property type="entry name" value="TRANSCRIPTIONAL REGULATOR YQJI"/>
    <property type="match status" value="1"/>
</dbReference>
<dbReference type="EMBL" id="JAGSOG010000156">
    <property type="protein sequence ID" value="MBR7836705.1"/>
    <property type="molecule type" value="Genomic_DNA"/>
</dbReference>
<dbReference type="AlphaFoldDB" id="A0A941EQN8"/>
<dbReference type="InterPro" id="IPR018309">
    <property type="entry name" value="Tscrpt_reg_PadR_C"/>
</dbReference>
<feature type="domain" description="Transcription regulator PadR N-terminal" evidence="1">
    <location>
        <begin position="7"/>
        <end position="77"/>
    </location>
</feature>
<dbReference type="Pfam" id="PF03551">
    <property type="entry name" value="PadR"/>
    <property type="match status" value="1"/>
</dbReference>
<dbReference type="InterPro" id="IPR036390">
    <property type="entry name" value="WH_DNA-bd_sf"/>
</dbReference>
<reference evidence="3" key="1">
    <citation type="submission" date="2021-04" db="EMBL/GenBank/DDBJ databases">
        <title>Genome based classification of Actinospica acidithermotolerans sp. nov., an actinobacterium isolated from an Indonesian hot spring.</title>
        <authorList>
            <person name="Kusuma A.B."/>
            <person name="Putra K.E."/>
            <person name="Nafisah S."/>
            <person name="Loh J."/>
            <person name="Nouioui I."/>
            <person name="Goodfellow M."/>
        </authorList>
    </citation>
    <scope>NUCLEOTIDE SEQUENCE</scope>
    <source>
        <strain evidence="3">CSCA 57</strain>
    </source>
</reference>
<organism evidence="3 4">
    <name type="scientific">Actinospica durhamensis</name>
    <dbReference type="NCBI Taxonomy" id="1508375"/>
    <lineage>
        <taxon>Bacteria</taxon>
        <taxon>Bacillati</taxon>
        <taxon>Actinomycetota</taxon>
        <taxon>Actinomycetes</taxon>
        <taxon>Catenulisporales</taxon>
        <taxon>Actinospicaceae</taxon>
        <taxon>Actinospica</taxon>
    </lineage>
</organism>
<dbReference type="Pfam" id="PF10400">
    <property type="entry name" value="Vir_act_alpha_C"/>
    <property type="match status" value="1"/>
</dbReference>
<evidence type="ECO:0000313" key="3">
    <source>
        <dbReference type="EMBL" id="MBR7836705.1"/>
    </source>
</evidence>
<dbReference type="InterPro" id="IPR036388">
    <property type="entry name" value="WH-like_DNA-bd_sf"/>
</dbReference>
<name>A0A941EQN8_9ACTN</name>
<dbReference type="PANTHER" id="PTHR43252:SF6">
    <property type="entry name" value="NEGATIVE TRANSCRIPTION REGULATOR PADR"/>
    <property type="match status" value="1"/>
</dbReference>
<dbReference type="InterPro" id="IPR005149">
    <property type="entry name" value="Tscrpt_reg_PadR_N"/>
</dbReference>